<sequence>MLPHMSSNFNWDDLRYFLAVARTGRLTAAATRLRQDHTTVSRRIAALERALATPLFERSPQGYGLTSAGRRLLVTAEAMERTAFAAHKEIQGDGPLVSGTVRIGAPDGFGSYFLAPRIGSLITEHPELRPELVALPRIFSLSKREADIAIGLSRPTEGRLYARKLTDYRLGLYAAPAYLAAHLPIERPEDLKAHALIGYVEDFIFTPELDYLPLVAPGVVPQFRSSTLIAQLQATLAGIGLCVLPDFMTAGAPGLVPVLETISIVRTFWLITHADLHDLPRIRATGDFIAREARAARALFMPEG</sequence>
<dbReference type="InterPro" id="IPR036390">
    <property type="entry name" value="WH_DNA-bd_sf"/>
</dbReference>
<dbReference type="Pfam" id="PF03466">
    <property type="entry name" value="LysR_substrate"/>
    <property type="match status" value="1"/>
</dbReference>
<dbReference type="InterPro" id="IPR058163">
    <property type="entry name" value="LysR-type_TF_proteobact-type"/>
</dbReference>
<dbReference type="PROSITE" id="PS50931">
    <property type="entry name" value="HTH_LYSR"/>
    <property type="match status" value="1"/>
</dbReference>
<dbReference type="GO" id="GO:0043565">
    <property type="term" value="F:sequence-specific DNA binding"/>
    <property type="evidence" value="ECO:0007669"/>
    <property type="project" value="TreeGrafter"/>
</dbReference>
<dbReference type="Pfam" id="PF00126">
    <property type="entry name" value="HTH_1"/>
    <property type="match status" value="1"/>
</dbReference>
<gene>
    <name evidence="6" type="ORF">GCM10011611_00820</name>
</gene>
<accession>A0A8J2YQ30</accession>
<proteinExistence type="inferred from homology"/>
<comment type="caution">
    <text evidence="6">The sequence shown here is derived from an EMBL/GenBank/DDBJ whole genome shotgun (WGS) entry which is preliminary data.</text>
</comment>
<dbReference type="AlphaFoldDB" id="A0A8J2YQ30"/>
<dbReference type="Proteomes" id="UP000646365">
    <property type="component" value="Unassembled WGS sequence"/>
</dbReference>
<dbReference type="InterPro" id="IPR000847">
    <property type="entry name" value="LysR_HTH_N"/>
</dbReference>
<keyword evidence="4" id="KW-0804">Transcription</keyword>
<evidence type="ECO:0000256" key="4">
    <source>
        <dbReference type="ARBA" id="ARBA00023163"/>
    </source>
</evidence>
<dbReference type="GO" id="GO:0006351">
    <property type="term" value="P:DNA-templated transcription"/>
    <property type="evidence" value="ECO:0007669"/>
    <property type="project" value="TreeGrafter"/>
</dbReference>
<dbReference type="EMBL" id="BMJQ01000001">
    <property type="protein sequence ID" value="GGE99125.1"/>
    <property type="molecule type" value="Genomic_DNA"/>
</dbReference>
<keyword evidence="3" id="KW-0238">DNA-binding</keyword>
<dbReference type="PANTHER" id="PTHR30537:SF3">
    <property type="entry name" value="TRANSCRIPTIONAL REGULATORY PROTEIN"/>
    <property type="match status" value="1"/>
</dbReference>
<evidence type="ECO:0000256" key="3">
    <source>
        <dbReference type="ARBA" id="ARBA00023125"/>
    </source>
</evidence>
<organism evidence="6 7">
    <name type="scientific">Aliidongia dinghuensis</name>
    <dbReference type="NCBI Taxonomy" id="1867774"/>
    <lineage>
        <taxon>Bacteria</taxon>
        <taxon>Pseudomonadati</taxon>
        <taxon>Pseudomonadota</taxon>
        <taxon>Alphaproteobacteria</taxon>
        <taxon>Rhodospirillales</taxon>
        <taxon>Dongiaceae</taxon>
        <taxon>Aliidongia</taxon>
    </lineage>
</organism>
<evidence type="ECO:0000313" key="7">
    <source>
        <dbReference type="Proteomes" id="UP000646365"/>
    </source>
</evidence>
<evidence type="ECO:0000313" key="6">
    <source>
        <dbReference type="EMBL" id="GGE99125.1"/>
    </source>
</evidence>
<reference evidence="6" key="2">
    <citation type="submission" date="2020-09" db="EMBL/GenBank/DDBJ databases">
        <authorList>
            <person name="Sun Q."/>
            <person name="Zhou Y."/>
        </authorList>
    </citation>
    <scope>NUCLEOTIDE SEQUENCE</scope>
    <source>
        <strain evidence="6">CGMCC 1.15725</strain>
    </source>
</reference>
<dbReference type="PANTHER" id="PTHR30537">
    <property type="entry name" value="HTH-TYPE TRANSCRIPTIONAL REGULATOR"/>
    <property type="match status" value="1"/>
</dbReference>
<evidence type="ECO:0000259" key="5">
    <source>
        <dbReference type="PROSITE" id="PS50931"/>
    </source>
</evidence>
<dbReference type="Gene3D" id="3.40.190.290">
    <property type="match status" value="1"/>
</dbReference>
<keyword evidence="2" id="KW-0805">Transcription regulation</keyword>
<dbReference type="SUPFAM" id="SSF53850">
    <property type="entry name" value="Periplasmic binding protein-like II"/>
    <property type="match status" value="1"/>
</dbReference>
<evidence type="ECO:0000256" key="2">
    <source>
        <dbReference type="ARBA" id="ARBA00023015"/>
    </source>
</evidence>
<reference evidence="6" key="1">
    <citation type="journal article" date="2014" name="Int. J. Syst. Evol. Microbiol.">
        <title>Complete genome sequence of Corynebacterium casei LMG S-19264T (=DSM 44701T), isolated from a smear-ripened cheese.</title>
        <authorList>
            <consortium name="US DOE Joint Genome Institute (JGI-PGF)"/>
            <person name="Walter F."/>
            <person name="Albersmeier A."/>
            <person name="Kalinowski J."/>
            <person name="Ruckert C."/>
        </authorList>
    </citation>
    <scope>NUCLEOTIDE SEQUENCE</scope>
    <source>
        <strain evidence="6">CGMCC 1.15725</strain>
    </source>
</reference>
<feature type="domain" description="HTH lysR-type" evidence="5">
    <location>
        <begin position="9"/>
        <end position="66"/>
    </location>
</feature>
<dbReference type="SUPFAM" id="SSF46785">
    <property type="entry name" value="Winged helix' DNA-binding domain"/>
    <property type="match status" value="1"/>
</dbReference>
<dbReference type="Gene3D" id="1.10.10.10">
    <property type="entry name" value="Winged helix-like DNA-binding domain superfamily/Winged helix DNA-binding domain"/>
    <property type="match status" value="1"/>
</dbReference>
<dbReference type="GO" id="GO:0003700">
    <property type="term" value="F:DNA-binding transcription factor activity"/>
    <property type="evidence" value="ECO:0007669"/>
    <property type="project" value="InterPro"/>
</dbReference>
<keyword evidence="7" id="KW-1185">Reference proteome</keyword>
<name>A0A8J2YQ30_9PROT</name>
<dbReference type="InterPro" id="IPR036388">
    <property type="entry name" value="WH-like_DNA-bd_sf"/>
</dbReference>
<protein>
    <submittedName>
        <fullName evidence="6">Transcriptional regulator</fullName>
    </submittedName>
</protein>
<comment type="similarity">
    <text evidence="1">Belongs to the LysR transcriptional regulatory family.</text>
</comment>
<dbReference type="InterPro" id="IPR005119">
    <property type="entry name" value="LysR_subst-bd"/>
</dbReference>
<evidence type="ECO:0000256" key="1">
    <source>
        <dbReference type="ARBA" id="ARBA00009437"/>
    </source>
</evidence>